<dbReference type="Pfam" id="PF00528">
    <property type="entry name" value="BPD_transp_1"/>
    <property type="match status" value="1"/>
</dbReference>
<dbReference type="RefSeq" id="WP_171629719.1">
    <property type="nucleotide sequence ID" value="NZ_WHNY01000026.1"/>
</dbReference>
<dbReference type="PANTHER" id="PTHR30193:SF1">
    <property type="entry name" value="ABC TRANSPORTER PERMEASE PROTEIN YESP-RELATED"/>
    <property type="match status" value="1"/>
</dbReference>
<feature type="transmembrane region" description="Helical" evidence="7">
    <location>
        <begin position="279"/>
        <end position="299"/>
    </location>
</feature>
<dbReference type="SUPFAM" id="SSF161098">
    <property type="entry name" value="MetI-like"/>
    <property type="match status" value="1"/>
</dbReference>
<dbReference type="InterPro" id="IPR051393">
    <property type="entry name" value="ABC_transporter_permease"/>
</dbReference>
<feature type="transmembrane region" description="Helical" evidence="7">
    <location>
        <begin position="214"/>
        <end position="239"/>
    </location>
</feature>
<keyword evidence="6 7" id="KW-0472">Membrane</keyword>
<evidence type="ECO:0000313" key="9">
    <source>
        <dbReference type="EMBL" id="NOU63977.1"/>
    </source>
</evidence>
<dbReference type="InterPro" id="IPR035906">
    <property type="entry name" value="MetI-like_sf"/>
</dbReference>
<dbReference type="PROSITE" id="PS50928">
    <property type="entry name" value="ABC_TM1"/>
    <property type="match status" value="1"/>
</dbReference>
<evidence type="ECO:0000256" key="7">
    <source>
        <dbReference type="RuleBase" id="RU363032"/>
    </source>
</evidence>
<evidence type="ECO:0000256" key="1">
    <source>
        <dbReference type="ARBA" id="ARBA00004651"/>
    </source>
</evidence>
<evidence type="ECO:0000256" key="3">
    <source>
        <dbReference type="ARBA" id="ARBA00022475"/>
    </source>
</evidence>
<evidence type="ECO:0000256" key="6">
    <source>
        <dbReference type="ARBA" id="ARBA00023136"/>
    </source>
</evidence>
<proteinExistence type="inferred from homology"/>
<comment type="similarity">
    <text evidence="7">Belongs to the binding-protein-dependent transport system permease family.</text>
</comment>
<name>A0ABX1X6Q0_9BACL</name>
<evidence type="ECO:0000256" key="4">
    <source>
        <dbReference type="ARBA" id="ARBA00022692"/>
    </source>
</evidence>
<dbReference type="SUPFAM" id="SSF160964">
    <property type="entry name" value="MalF N-terminal region-like"/>
    <property type="match status" value="1"/>
</dbReference>
<feature type="transmembrane region" description="Helical" evidence="7">
    <location>
        <begin position="23"/>
        <end position="50"/>
    </location>
</feature>
<feature type="transmembrane region" description="Helical" evidence="7">
    <location>
        <begin position="169"/>
        <end position="193"/>
    </location>
</feature>
<dbReference type="Gene3D" id="1.10.3720.10">
    <property type="entry name" value="MetI-like"/>
    <property type="match status" value="1"/>
</dbReference>
<dbReference type="InterPro" id="IPR000515">
    <property type="entry name" value="MetI-like"/>
</dbReference>
<evidence type="ECO:0000256" key="5">
    <source>
        <dbReference type="ARBA" id="ARBA00022989"/>
    </source>
</evidence>
<comment type="subcellular location">
    <subcellularLocation>
        <location evidence="1 7">Cell membrane</location>
        <topology evidence="1 7">Multi-pass membrane protein</topology>
    </subcellularLocation>
</comment>
<dbReference type="EMBL" id="WHNY01000026">
    <property type="protein sequence ID" value="NOU63977.1"/>
    <property type="molecule type" value="Genomic_DNA"/>
</dbReference>
<dbReference type="Proteomes" id="UP000653578">
    <property type="component" value="Unassembled WGS sequence"/>
</dbReference>
<keyword evidence="5 7" id="KW-1133">Transmembrane helix</keyword>
<dbReference type="PANTHER" id="PTHR30193">
    <property type="entry name" value="ABC TRANSPORTER PERMEASE PROTEIN"/>
    <property type="match status" value="1"/>
</dbReference>
<feature type="domain" description="ABC transmembrane type-1" evidence="8">
    <location>
        <begin position="83"/>
        <end position="297"/>
    </location>
</feature>
<organism evidence="9 10">
    <name type="scientific">Paenibacillus plantarum</name>
    <dbReference type="NCBI Taxonomy" id="2654975"/>
    <lineage>
        <taxon>Bacteria</taxon>
        <taxon>Bacillati</taxon>
        <taxon>Bacillota</taxon>
        <taxon>Bacilli</taxon>
        <taxon>Bacillales</taxon>
        <taxon>Paenibacillaceae</taxon>
        <taxon>Paenibacillus</taxon>
    </lineage>
</organism>
<keyword evidence="3" id="KW-1003">Cell membrane</keyword>
<evidence type="ECO:0000256" key="2">
    <source>
        <dbReference type="ARBA" id="ARBA00022448"/>
    </source>
</evidence>
<keyword evidence="10" id="KW-1185">Reference proteome</keyword>
<keyword evidence="4 7" id="KW-0812">Transmembrane</keyword>
<reference evidence="9 10" key="1">
    <citation type="submission" date="2019-10" db="EMBL/GenBank/DDBJ databases">
        <title>Description of Paenibacillus humi sp. nov.</title>
        <authorList>
            <person name="Carlier A."/>
            <person name="Qi S."/>
        </authorList>
    </citation>
    <scope>NUCLEOTIDE SEQUENCE [LARGE SCALE GENOMIC DNA]</scope>
    <source>
        <strain evidence="9 10">LMG 31461</strain>
    </source>
</reference>
<feature type="transmembrane region" description="Helical" evidence="7">
    <location>
        <begin position="85"/>
        <end position="108"/>
    </location>
</feature>
<sequence>MNPVAATNKGLGHKLKRAWKDNIAAYLFLLPWLIGIFLLTLGPMISSLYLSFTKYDMLKPSVWVGIDNYKTMFTNDVHYMNSLKVTFTFVFTSVPLKLGFALAIAMLLNMGLKGLGIYRTLYYIPTLLGGSVAIAVLWRKMFSGDGVINQILLSLFGYQGPDWVANPKYALFSVSLLAAWQFGSSMIIFLAGLKQIPHEYYEASKVDGAGKVRQFFQITIPLLTPVLLFNIIIQIIGAFQSFTQAFIISGGTGGPIDSTLFYTLYLYMKGFTYFEMGYASAMAWVLLIIISIFTALIFLSSKYWVTYGDGGN</sequence>
<evidence type="ECO:0000259" key="8">
    <source>
        <dbReference type="PROSITE" id="PS50928"/>
    </source>
</evidence>
<feature type="transmembrane region" description="Helical" evidence="7">
    <location>
        <begin position="245"/>
        <end position="267"/>
    </location>
</feature>
<comment type="caution">
    <text evidence="9">The sequence shown here is derived from an EMBL/GenBank/DDBJ whole genome shotgun (WGS) entry which is preliminary data.</text>
</comment>
<keyword evidence="2 7" id="KW-0813">Transport</keyword>
<gene>
    <name evidence="9" type="ORF">GC096_08055</name>
</gene>
<dbReference type="CDD" id="cd06261">
    <property type="entry name" value="TM_PBP2"/>
    <property type="match status" value="1"/>
</dbReference>
<evidence type="ECO:0000313" key="10">
    <source>
        <dbReference type="Proteomes" id="UP000653578"/>
    </source>
</evidence>
<feature type="transmembrane region" description="Helical" evidence="7">
    <location>
        <begin position="120"/>
        <end position="138"/>
    </location>
</feature>
<protein>
    <submittedName>
        <fullName evidence="9">ABC transporter permease subunit</fullName>
    </submittedName>
</protein>
<accession>A0ABX1X6Q0</accession>